<feature type="domain" description="Apple" evidence="2">
    <location>
        <begin position="479"/>
        <end position="553"/>
    </location>
</feature>
<dbReference type="EMBL" id="JAVRHX010000006">
    <property type="protein sequence ID" value="MDT0596366.1"/>
    <property type="molecule type" value="Genomic_DNA"/>
</dbReference>
<dbReference type="SMART" id="SM00473">
    <property type="entry name" value="PAN_AP"/>
    <property type="match status" value="1"/>
</dbReference>
<dbReference type="Pfam" id="PF00024">
    <property type="entry name" value="PAN_1"/>
    <property type="match status" value="1"/>
</dbReference>
<name>A0ABU2ZVU9_9ALTE</name>
<sequence length="553" mass="61189">MTEKFINNNQYGKHKLIALGLLCAVLLLSVSGKSEAARIYNHTGETVKACKGVGVLGKVAAGGQCETIAHGERSKSLQWNRTNGILVKNKANQIICSLDFGVHAQIQGGNYMQIYSNKCTVYSASHKIISTGSLLAYPYVKIKNESEYRASGTIEYGPFGCSDDSYSVAPGETWHAKSRGACLVTSISSKLHGSSKYGENTKVVPYDSTTSYSEFQISSYGGSYRVFSKEEFADVTDTKREKSPGFYFVNKTPWPVAYSLDQYSCLHHGIVPARSDEKDGLLKVDTGAVWFTLEMQVQPDGVDPKDDFEDCALPVVELVGDIALAVFTGGSSATAKTAAKTSAKIIAKEAAKKFAKKQAKKLLKTLVKDFTKKELGKLFALGTNVELYGQYAGYEWPFRCKSMPEYHITGGPYLIDENGERYLSRGTPFTITKVNTCGDDMMLASRKKDVADQGIFAKLPFAKEAADKVNKVDPKVYFTNEFRHFKNHSITGYNDRVLSNLTRYQCMSKCKQEKSFSCKSFDYGNKTQTCYLSTKSGIEKPNDGTYDYYQLEK</sequence>
<feature type="chain" id="PRO_5046274644" evidence="1">
    <location>
        <begin position="37"/>
        <end position="553"/>
    </location>
</feature>
<feature type="signal peptide" evidence="1">
    <location>
        <begin position="1"/>
        <end position="36"/>
    </location>
</feature>
<dbReference type="CDD" id="cd01099">
    <property type="entry name" value="PAN_AP_HGF"/>
    <property type="match status" value="1"/>
</dbReference>
<dbReference type="RefSeq" id="WP_311369888.1">
    <property type="nucleotide sequence ID" value="NZ_JAVRHX010000006.1"/>
</dbReference>
<dbReference type="PROSITE" id="PS50948">
    <property type="entry name" value="PAN"/>
    <property type="match status" value="1"/>
</dbReference>
<protein>
    <submittedName>
        <fullName evidence="3">PAN/Apple domain-containing protein</fullName>
    </submittedName>
</protein>
<proteinExistence type="predicted"/>
<reference evidence="3 4" key="1">
    <citation type="submission" date="2023-09" db="EMBL/GenBank/DDBJ databases">
        <authorList>
            <person name="Rey-Velasco X."/>
        </authorList>
    </citation>
    <scope>NUCLEOTIDE SEQUENCE [LARGE SCALE GENOMIC DNA]</scope>
    <source>
        <strain evidence="3 4">P117</strain>
    </source>
</reference>
<evidence type="ECO:0000256" key="1">
    <source>
        <dbReference type="SAM" id="SignalP"/>
    </source>
</evidence>
<comment type="caution">
    <text evidence="3">The sequence shown here is derived from an EMBL/GenBank/DDBJ whole genome shotgun (WGS) entry which is preliminary data.</text>
</comment>
<accession>A0ABU2ZVU9</accession>
<dbReference type="Gene3D" id="3.50.4.10">
    <property type="entry name" value="Hepatocyte Growth Factor"/>
    <property type="match status" value="1"/>
</dbReference>
<evidence type="ECO:0000313" key="4">
    <source>
        <dbReference type="Proteomes" id="UP001253545"/>
    </source>
</evidence>
<dbReference type="SUPFAM" id="SSF57414">
    <property type="entry name" value="Hairpin loop containing domain-like"/>
    <property type="match status" value="1"/>
</dbReference>
<gene>
    <name evidence="3" type="ORF">RM552_16040</name>
</gene>
<evidence type="ECO:0000313" key="3">
    <source>
        <dbReference type="EMBL" id="MDT0596366.1"/>
    </source>
</evidence>
<dbReference type="Proteomes" id="UP001253545">
    <property type="component" value="Unassembled WGS sequence"/>
</dbReference>
<evidence type="ECO:0000259" key="2">
    <source>
        <dbReference type="PROSITE" id="PS50948"/>
    </source>
</evidence>
<dbReference type="InterPro" id="IPR003609">
    <property type="entry name" value="Pan_app"/>
</dbReference>
<organism evidence="3 4">
    <name type="scientific">Glaciecola petra</name>
    <dbReference type="NCBI Taxonomy" id="3075602"/>
    <lineage>
        <taxon>Bacteria</taxon>
        <taxon>Pseudomonadati</taxon>
        <taxon>Pseudomonadota</taxon>
        <taxon>Gammaproteobacteria</taxon>
        <taxon>Alteromonadales</taxon>
        <taxon>Alteromonadaceae</taxon>
        <taxon>Glaciecola</taxon>
    </lineage>
</organism>
<keyword evidence="1" id="KW-0732">Signal</keyword>
<keyword evidence="4" id="KW-1185">Reference proteome</keyword>